<dbReference type="AlphaFoldDB" id="A0A381RJS8"/>
<evidence type="ECO:0000313" key="1">
    <source>
        <dbReference type="EMBL" id="SUZ92092.1"/>
    </source>
</evidence>
<accession>A0A381RJS8</accession>
<sequence length="87" mass="9575">MVTESGIGIRRTLRRAFSSLAVLVTSSSRRLWTRISQWSQVSAPSPSGLLRQGTTRRRVGRGIGPRRLTPVSSEINLMCSQTMSTSV</sequence>
<gene>
    <name evidence="1" type="ORF">METZ01_LOCUS44946</name>
</gene>
<reference evidence="1" key="1">
    <citation type="submission" date="2018-05" db="EMBL/GenBank/DDBJ databases">
        <authorList>
            <person name="Lanie J.A."/>
            <person name="Ng W.-L."/>
            <person name="Kazmierczak K.M."/>
            <person name="Andrzejewski T.M."/>
            <person name="Davidsen T.M."/>
            <person name="Wayne K.J."/>
            <person name="Tettelin H."/>
            <person name="Glass J.I."/>
            <person name="Rusch D."/>
            <person name="Podicherti R."/>
            <person name="Tsui H.-C.T."/>
            <person name="Winkler M.E."/>
        </authorList>
    </citation>
    <scope>NUCLEOTIDE SEQUENCE</scope>
</reference>
<protein>
    <submittedName>
        <fullName evidence="1">Uncharacterized protein</fullName>
    </submittedName>
</protein>
<proteinExistence type="predicted"/>
<name>A0A381RJS8_9ZZZZ</name>
<organism evidence="1">
    <name type="scientific">marine metagenome</name>
    <dbReference type="NCBI Taxonomy" id="408172"/>
    <lineage>
        <taxon>unclassified sequences</taxon>
        <taxon>metagenomes</taxon>
        <taxon>ecological metagenomes</taxon>
    </lineage>
</organism>
<dbReference type="EMBL" id="UINC01002030">
    <property type="protein sequence ID" value="SUZ92092.1"/>
    <property type="molecule type" value="Genomic_DNA"/>
</dbReference>